<dbReference type="PANTHER" id="PTHR43537:SF45">
    <property type="entry name" value="GNTR FAMILY REGULATORY PROTEIN"/>
    <property type="match status" value="1"/>
</dbReference>
<dbReference type="GO" id="GO:0003700">
    <property type="term" value="F:DNA-binding transcription factor activity"/>
    <property type="evidence" value="ECO:0007669"/>
    <property type="project" value="InterPro"/>
</dbReference>
<dbReference type="SUPFAM" id="SSF48008">
    <property type="entry name" value="GntR ligand-binding domain-like"/>
    <property type="match status" value="1"/>
</dbReference>
<evidence type="ECO:0000256" key="2">
    <source>
        <dbReference type="ARBA" id="ARBA00023125"/>
    </source>
</evidence>
<dbReference type="Gene3D" id="1.20.120.530">
    <property type="entry name" value="GntR ligand-binding domain-like"/>
    <property type="match status" value="1"/>
</dbReference>
<dbReference type="PROSITE" id="PS50949">
    <property type="entry name" value="HTH_GNTR"/>
    <property type="match status" value="1"/>
</dbReference>
<dbReference type="SMART" id="SM00345">
    <property type="entry name" value="HTH_GNTR"/>
    <property type="match status" value="1"/>
</dbReference>
<gene>
    <name evidence="6" type="ORF">B8X04_05545</name>
</gene>
<evidence type="ECO:0000259" key="5">
    <source>
        <dbReference type="PROSITE" id="PS50949"/>
    </source>
</evidence>
<dbReference type="InterPro" id="IPR008920">
    <property type="entry name" value="TF_FadR/GntR_C"/>
</dbReference>
<dbReference type="GeneID" id="99772339"/>
<dbReference type="Proteomes" id="UP000216867">
    <property type="component" value="Unassembled WGS sequence"/>
</dbReference>
<dbReference type="InterPro" id="IPR036390">
    <property type="entry name" value="WH_DNA-bd_sf"/>
</dbReference>
<feature type="region of interest" description="Disordered" evidence="4">
    <location>
        <begin position="199"/>
        <end position="230"/>
    </location>
</feature>
<dbReference type="PANTHER" id="PTHR43537">
    <property type="entry name" value="TRANSCRIPTIONAL REGULATOR, GNTR FAMILY"/>
    <property type="match status" value="1"/>
</dbReference>
<dbReference type="InterPro" id="IPR011711">
    <property type="entry name" value="GntR_C"/>
</dbReference>
<dbReference type="InterPro" id="IPR036388">
    <property type="entry name" value="WH-like_DNA-bd_sf"/>
</dbReference>
<name>A0A269ZEH4_9MICO</name>
<dbReference type="RefSeq" id="WP_095375679.1">
    <property type="nucleotide sequence ID" value="NZ_CP065629.1"/>
</dbReference>
<dbReference type="PRINTS" id="PR00035">
    <property type="entry name" value="HTHGNTR"/>
</dbReference>
<keyword evidence="1" id="KW-0805">Transcription regulation</keyword>
<dbReference type="AlphaFoldDB" id="A0A269ZEH4"/>
<keyword evidence="2" id="KW-0238">DNA-binding</keyword>
<dbReference type="SUPFAM" id="SSF46785">
    <property type="entry name" value="Winged helix' DNA-binding domain"/>
    <property type="match status" value="1"/>
</dbReference>
<dbReference type="Pfam" id="PF07729">
    <property type="entry name" value="FCD"/>
    <property type="match status" value="1"/>
</dbReference>
<protein>
    <submittedName>
        <fullName evidence="6">GntR family transcriptional regulator</fullName>
    </submittedName>
</protein>
<organism evidence="6 7">
    <name type="scientific">Brevibacterium casei</name>
    <dbReference type="NCBI Taxonomy" id="33889"/>
    <lineage>
        <taxon>Bacteria</taxon>
        <taxon>Bacillati</taxon>
        <taxon>Actinomycetota</taxon>
        <taxon>Actinomycetes</taxon>
        <taxon>Micrococcales</taxon>
        <taxon>Brevibacteriaceae</taxon>
        <taxon>Brevibacterium</taxon>
    </lineage>
</organism>
<evidence type="ECO:0000256" key="4">
    <source>
        <dbReference type="SAM" id="MobiDB-lite"/>
    </source>
</evidence>
<dbReference type="EMBL" id="NCWY01000004">
    <property type="protein sequence ID" value="PAK96217.1"/>
    <property type="molecule type" value="Genomic_DNA"/>
</dbReference>
<feature type="domain" description="HTH gntR-type" evidence="5">
    <location>
        <begin position="8"/>
        <end position="75"/>
    </location>
</feature>
<proteinExistence type="predicted"/>
<comment type="caution">
    <text evidence="6">The sequence shown here is derived from an EMBL/GenBank/DDBJ whole genome shotgun (WGS) entry which is preliminary data.</text>
</comment>
<dbReference type="Gene3D" id="1.10.10.10">
    <property type="entry name" value="Winged helix-like DNA-binding domain superfamily/Winged helix DNA-binding domain"/>
    <property type="match status" value="1"/>
</dbReference>
<feature type="compositionally biased region" description="Basic and acidic residues" evidence="4">
    <location>
        <begin position="205"/>
        <end position="230"/>
    </location>
</feature>
<reference evidence="6 7" key="1">
    <citation type="submission" date="2017-04" db="EMBL/GenBank/DDBJ databases">
        <title>Kefir bacterial isolates.</title>
        <authorList>
            <person name="Kim Y."/>
            <person name="Blasche S."/>
            <person name="Patil K.R."/>
        </authorList>
    </citation>
    <scope>NUCLEOTIDE SEQUENCE [LARGE SCALE GENOMIC DNA]</scope>
    <source>
        <strain evidence="6 7">OG2</strain>
    </source>
</reference>
<sequence>MKNNDSPRSETVRVTEILRDEIIDGVRAPGSRLVERNLASELGVSRVPVREALKQLASEGLVAHRPNTWATVREFSPSDVADLAEVRQAFDLLAFELAAQRHTRDGLASLEATMEAGRRQAEAGDAVGAHRSAAAFHSIVTELSGNRLLVEVGQLLDSRMRWQLSQHDELDVVATEHAELFDAIAHRDVDRVRELATHHLSTSRQQHDKHRERLAHEGKTAETEDAKAEG</sequence>
<dbReference type="SMART" id="SM00895">
    <property type="entry name" value="FCD"/>
    <property type="match status" value="1"/>
</dbReference>
<evidence type="ECO:0000313" key="6">
    <source>
        <dbReference type="EMBL" id="PAK96217.1"/>
    </source>
</evidence>
<evidence type="ECO:0000256" key="3">
    <source>
        <dbReference type="ARBA" id="ARBA00023163"/>
    </source>
</evidence>
<accession>A0A269ZEH4</accession>
<dbReference type="InterPro" id="IPR000524">
    <property type="entry name" value="Tscrpt_reg_HTH_GntR"/>
</dbReference>
<dbReference type="GO" id="GO:0003677">
    <property type="term" value="F:DNA binding"/>
    <property type="evidence" value="ECO:0007669"/>
    <property type="project" value="UniProtKB-KW"/>
</dbReference>
<keyword evidence="3" id="KW-0804">Transcription</keyword>
<evidence type="ECO:0000313" key="7">
    <source>
        <dbReference type="Proteomes" id="UP000216867"/>
    </source>
</evidence>
<evidence type="ECO:0000256" key="1">
    <source>
        <dbReference type="ARBA" id="ARBA00023015"/>
    </source>
</evidence>
<dbReference type="Pfam" id="PF00392">
    <property type="entry name" value="GntR"/>
    <property type="match status" value="1"/>
</dbReference>
<dbReference type="CDD" id="cd07377">
    <property type="entry name" value="WHTH_GntR"/>
    <property type="match status" value="1"/>
</dbReference>